<dbReference type="PANTHER" id="PTHR42810">
    <property type="entry name" value="PURINE PERMEASE C1399.01C-RELATED"/>
    <property type="match status" value="1"/>
</dbReference>
<comment type="subcellular location">
    <subcellularLocation>
        <location evidence="1">Membrane</location>
        <topology evidence="1">Multi-pass membrane protein</topology>
    </subcellularLocation>
</comment>
<sequence>MRHHLGWGLSVTQWFVFLLANALALPIVLGQAFGLTTAEVAGLMQRTLLLVGLSSGLQAWLGHRYPIADGPAGSWAIVFVVMAYIGREQGLDSPDTLRLLSGGVLVAGVIMLVLGLAGQVHRLLFLFTPLVTGCFILLLVIQLSGVFVRGMVTDPATGAMSLPVLLIGLLVFLGVLLCSFSRHNLLRTYAVLVGIGAGWLAFVLFGLAQPAGAAPASGLQWPELFAWGAPRLDAGMLVVAVLFSLLLFSNQIAAVTAVSAVVRERDADGNRVINRSSAASGISHLLAGAGATIAVVPLPVTAGFIQLSGDDRRAPFLLACGLLALVSLFPAALGVLSLLPAPVANAALLATFIKLVSLAFQLLTRKAMDNRASTIVGVALLLGVGCMFLPPELYRHWPGLAQYLLGNGLLTGTLLALAMEQLWPKGKGH</sequence>
<comment type="similarity">
    <text evidence="2">Belongs to the nucleobase:cation symporter-2 (NCS2) (TC 2.A.40) family.</text>
</comment>
<keyword evidence="3" id="KW-0813">Transport</keyword>
<evidence type="ECO:0000256" key="7">
    <source>
        <dbReference type="SAM" id="Phobius"/>
    </source>
</evidence>
<feature type="transmembrane region" description="Helical" evidence="7">
    <location>
        <begin position="124"/>
        <end position="148"/>
    </location>
</feature>
<feature type="transmembrane region" description="Helical" evidence="7">
    <location>
        <begin position="97"/>
        <end position="117"/>
    </location>
</feature>
<name>A0A2P7R4E3_9GAMM</name>
<feature type="transmembrane region" description="Helical" evidence="7">
    <location>
        <begin position="190"/>
        <end position="214"/>
    </location>
</feature>
<keyword evidence="6 7" id="KW-0472">Membrane</keyword>
<feature type="transmembrane region" description="Helical" evidence="7">
    <location>
        <begin position="234"/>
        <end position="262"/>
    </location>
</feature>
<feature type="transmembrane region" description="Helical" evidence="7">
    <location>
        <begin position="67"/>
        <end position="85"/>
    </location>
</feature>
<organism evidence="8 9">
    <name type="scientific">Zobellella taiwanensis</name>
    <dbReference type="NCBI Taxonomy" id="347535"/>
    <lineage>
        <taxon>Bacteria</taxon>
        <taxon>Pseudomonadati</taxon>
        <taxon>Pseudomonadota</taxon>
        <taxon>Gammaproteobacteria</taxon>
        <taxon>Aeromonadales</taxon>
        <taxon>Aeromonadaceae</taxon>
        <taxon>Zobellella</taxon>
    </lineage>
</organism>
<feature type="transmembrane region" description="Helical" evidence="7">
    <location>
        <begin position="316"/>
        <end position="337"/>
    </location>
</feature>
<feature type="transmembrane region" description="Helical" evidence="7">
    <location>
        <begin position="160"/>
        <end position="178"/>
    </location>
</feature>
<feature type="transmembrane region" description="Helical" evidence="7">
    <location>
        <begin position="343"/>
        <end position="363"/>
    </location>
</feature>
<evidence type="ECO:0000256" key="6">
    <source>
        <dbReference type="ARBA" id="ARBA00023136"/>
    </source>
</evidence>
<dbReference type="Proteomes" id="UP000242181">
    <property type="component" value="Unassembled WGS sequence"/>
</dbReference>
<dbReference type="EMBL" id="PXYH01000006">
    <property type="protein sequence ID" value="PSJ45092.1"/>
    <property type="molecule type" value="Genomic_DNA"/>
</dbReference>
<dbReference type="InterPro" id="IPR006043">
    <property type="entry name" value="NCS2"/>
</dbReference>
<gene>
    <name evidence="8" type="ORF">C7I36_06425</name>
</gene>
<feature type="transmembrane region" description="Helical" evidence="7">
    <location>
        <begin position="400"/>
        <end position="419"/>
    </location>
</feature>
<dbReference type="NCBIfam" id="NF037981">
    <property type="entry name" value="NCS2_1"/>
    <property type="match status" value="1"/>
</dbReference>
<comment type="caution">
    <text evidence="8">The sequence shown here is derived from an EMBL/GenBank/DDBJ whole genome shotgun (WGS) entry which is preliminary data.</text>
</comment>
<feature type="transmembrane region" description="Helical" evidence="7">
    <location>
        <begin position="375"/>
        <end position="394"/>
    </location>
</feature>
<dbReference type="OrthoDB" id="5597247at2"/>
<accession>A0A2P7R4E3</accession>
<evidence type="ECO:0000256" key="1">
    <source>
        <dbReference type="ARBA" id="ARBA00004141"/>
    </source>
</evidence>
<proteinExistence type="inferred from homology"/>
<dbReference type="AlphaFoldDB" id="A0A2P7R4E3"/>
<evidence type="ECO:0000256" key="5">
    <source>
        <dbReference type="ARBA" id="ARBA00022989"/>
    </source>
</evidence>
<keyword evidence="4 7" id="KW-0812">Transmembrane</keyword>
<evidence type="ECO:0000256" key="3">
    <source>
        <dbReference type="ARBA" id="ARBA00022448"/>
    </source>
</evidence>
<dbReference type="GO" id="GO:0042907">
    <property type="term" value="F:xanthine transmembrane transporter activity"/>
    <property type="evidence" value="ECO:0007669"/>
    <property type="project" value="TreeGrafter"/>
</dbReference>
<dbReference type="RefSeq" id="WP_106452889.1">
    <property type="nucleotide sequence ID" value="NZ_PXYH01000006.1"/>
</dbReference>
<evidence type="ECO:0000256" key="4">
    <source>
        <dbReference type="ARBA" id="ARBA00022692"/>
    </source>
</evidence>
<evidence type="ECO:0000256" key="2">
    <source>
        <dbReference type="ARBA" id="ARBA00008821"/>
    </source>
</evidence>
<keyword evidence="5 7" id="KW-1133">Transmembrane helix</keyword>
<keyword evidence="9" id="KW-1185">Reference proteome</keyword>
<evidence type="ECO:0000313" key="9">
    <source>
        <dbReference type="Proteomes" id="UP000242181"/>
    </source>
</evidence>
<dbReference type="Pfam" id="PF00860">
    <property type="entry name" value="Xan_ur_permease"/>
    <property type="match status" value="1"/>
</dbReference>
<protein>
    <submittedName>
        <fullName evidence="8">Xanthine/uracil/vitamin C permease</fullName>
    </submittedName>
</protein>
<reference evidence="8 9" key="1">
    <citation type="submission" date="2018-03" db="EMBL/GenBank/DDBJ databases">
        <title>The draft genome of Zobellella taiwanensis JCM 13381.</title>
        <authorList>
            <person name="Liu L."/>
            <person name="Li L."/>
            <person name="Wang T."/>
            <person name="Zhang X."/>
            <person name="Liang L."/>
        </authorList>
    </citation>
    <scope>NUCLEOTIDE SEQUENCE [LARGE SCALE GENOMIC DNA]</scope>
    <source>
        <strain evidence="8 9">JCM 13381</strain>
    </source>
</reference>
<dbReference type="PANTHER" id="PTHR42810:SF1">
    <property type="entry name" value="PURINE PERMEASE YWDJ-RELATED"/>
    <property type="match status" value="1"/>
</dbReference>
<dbReference type="GO" id="GO:0005886">
    <property type="term" value="C:plasma membrane"/>
    <property type="evidence" value="ECO:0007669"/>
    <property type="project" value="TreeGrafter"/>
</dbReference>
<evidence type="ECO:0000313" key="8">
    <source>
        <dbReference type="EMBL" id="PSJ45092.1"/>
    </source>
</evidence>